<dbReference type="PANTHER" id="PTHR42776">
    <property type="entry name" value="SERINE PEPTIDASE S9 FAMILY MEMBER"/>
    <property type="match status" value="1"/>
</dbReference>
<evidence type="ECO:0000256" key="3">
    <source>
        <dbReference type="ARBA" id="ARBA00022729"/>
    </source>
</evidence>
<dbReference type="FunFam" id="3.40.50.1820:FF:000028">
    <property type="entry name" value="S9 family peptidase"/>
    <property type="match status" value="1"/>
</dbReference>
<evidence type="ECO:0000313" key="7">
    <source>
        <dbReference type="EMBL" id="CAH0378332.1"/>
    </source>
</evidence>
<dbReference type="AlphaFoldDB" id="A0A8J2SXA5"/>
<evidence type="ECO:0000256" key="2">
    <source>
        <dbReference type="ARBA" id="ARBA00022670"/>
    </source>
</evidence>
<evidence type="ECO:0000256" key="5">
    <source>
        <dbReference type="ARBA" id="ARBA00022825"/>
    </source>
</evidence>
<dbReference type="Pfam" id="PF07676">
    <property type="entry name" value="PD40"/>
    <property type="match status" value="2"/>
</dbReference>
<dbReference type="Pfam" id="PF00326">
    <property type="entry name" value="Peptidase_S9"/>
    <property type="match status" value="1"/>
</dbReference>
<comment type="caution">
    <text evidence="7">The sequence shown here is derived from an EMBL/GenBank/DDBJ whole genome shotgun (WGS) entry which is preliminary data.</text>
</comment>
<name>A0A8J2SXA5_9STRA</name>
<dbReference type="Proteomes" id="UP000789595">
    <property type="component" value="Unassembled WGS sequence"/>
</dbReference>
<sequence>MSILRMAALAMSTTALKAPSAAKLASLLPTRPQPPAPSTARELDGAALVGMTRVGEAVVAPDGKRAVLSTKEYDFKAKKFDETLWMVDLDKAAALGDDALRKHEHLTPLVSGSASAPCWSPCGEWIAFLSDREDGKDDKNKAKTAVWLLPASRPGEATLLKRFPVDVSDLDWTSDGLVVAARVYVDGDDAGMAATAARDEEIEKRGGGLDAHLFKRLPVREWDRWLDAKFAHPFLQRVERRDGSYVCVGDPVDGLHRIPTSCPSGAFGGKGDWAVHGRVAFSCRPPLAEDEAWTTNRHIYTKGGFEGEEATCLTEENPGYDFAPVFSPDGSQLAWLTMAGGNYESDAVGVRLHDVKAGTTTDLLVAEQDFAWSPQSLEWAKDGTAIYFHADVKARRRLCSISLTGAITILGDDDAGSTTLQGESAQGLLVARDSLSRPAELALLREDGASERRITFFNDAKLAAVDLGAVEDVSYRTDRPGRESPDGADVQAWLIRPANFDEAKKYPLCVVVHGGPQGSTGDDWHYRWNLQCLASAGFAVLAPNFRGSTGFGHAYCRDVSGDWAIGPDDSVAGVEHALATYAWLDPAKVVGLGASYGGFSMNYLNGNAPRDMFCALVNHDGLFDMRSGYWSTEELFFMEKEFDGPPCAAAASDPSSPYNVASPSLKVAEWRTPTLVIQGDKDYRLVTSEAISTFTALQRQGVASELLFFPDENHHCLNPQNSLVWHDAVLAWCRRWT</sequence>
<dbReference type="InterPro" id="IPR029058">
    <property type="entry name" value="AB_hydrolase_fold"/>
</dbReference>
<keyword evidence="8" id="KW-1185">Reference proteome</keyword>
<accession>A0A8J2SXA5</accession>
<protein>
    <recommendedName>
        <fullName evidence="6">Peptidase S9 prolyl oligopeptidase catalytic domain-containing protein</fullName>
    </recommendedName>
</protein>
<dbReference type="Gene3D" id="3.40.50.1820">
    <property type="entry name" value="alpha/beta hydrolase"/>
    <property type="match status" value="1"/>
</dbReference>
<dbReference type="EMBL" id="CAKKNE010000005">
    <property type="protein sequence ID" value="CAH0378332.1"/>
    <property type="molecule type" value="Genomic_DNA"/>
</dbReference>
<dbReference type="SUPFAM" id="SSF53474">
    <property type="entry name" value="alpha/beta-Hydrolases"/>
    <property type="match status" value="1"/>
</dbReference>
<organism evidence="7 8">
    <name type="scientific">Pelagomonas calceolata</name>
    <dbReference type="NCBI Taxonomy" id="35677"/>
    <lineage>
        <taxon>Eukaryota</taxon>
        <taxon>Sar</taxon>
        <taxon>Stramenopiles</taxon>
        <taxon>Ochrophyta</taxon>
        <taxon>Pelagophyceae</taxon>
        <taxon>Pelagomonadales</taxon>
        <taxon>Pelagomonadaceae</taxon>
        <taxon>Pelagomonas</taxon>
    </lineage>
</organism>
<gene>
    <name evidence="7" type="ORF">PECAL_5P28430</name>
</gene>
<dbReference type="OrthoDB" id="416344at2759"/>
<keyword evidence="5" id="KW-0720">Serine protease</keyword>
<keyword evidence="4" id="KW-0378">Hydrolase</keyword>
<evidence type="ECO:0000259" key="6">
    <source>
        <dbReference type="Pfam" id="PF00326"/>
    </source>
</evidence>
<comment type="similarity">
    <text evidence="1">Belongs to the peptidase S9C family.</text>
</comment>
<dbReference type="PANTHER" id="PTHR42776:SF13">
    <property type="entry name" value="DIPEPTIDYL-PEPTIDASE 5"/>
    <property type="match status" value="1"/>
</dbReference>
<dbReference type="InterPro" id="IPR011659">
    <property type="entry name" value="WD40"/>
</dbReference>
<dbReference type="GO" id="GO:0004252">
    <property type="term" value="F:serine-type endopeptidase activity"/>
    <property type="evidence" value="ECO:0007669"/>
    <property type="project" value="TreeGrafter"/>
</dbReference>
<evidence type="ECO:0000313" key="8">
    <source>
        <dbReference type="Proteomes" id="UP000789595"/>
    </source>
</evidence>
<dbReference type="GO" id="GO:0006508">
    <property type="term" value="P:proteolysis"/>
    <property type="evidence" value="ECO:0007669"/>
    <property type="project" value="UniProtKB-KW"/>
</dbReference>
<dbReference type="SUPFAM" id="SSF82171">
    <property type="entry name" value="DPP6 N-terminal domain-like"/>
    <property type="match status" value="1"/>
</dbReference>
<dbReference type="InterPro" id="IPR011042">
    <property type="entry name" value="6-blade_b-propeller_TolB-like"/>
</dbReference>
<dbReference type="Gene3D" id="2.120.10.30">
    <property type="entry name" value="TolB, C-terminal domain"/>
    <property type="match status" value="2"/>
</dbReference>
<dbReference type="InterPro" id="IPR001375">
    <property type="entry name" value="Peptidase_S9_cat"/>
</dbReference>
<feature type="domain" description="Peptidase S9 prolyl oligopeptidase catalytic" evidence="6">
    <location>
        <begin position="524"/>
        <end position="736"/>
    </location>
</feature>
<keyword evidence="2" id="KW-0645">Protease</keyword>
<keyword evidence="3" id="KW-0732">Signal</keyword>
<reference evidence="7" key="1">
    <citation type="submission" date="2021-11" db="EMBL/GenBank/DDBJ databases">
        <authorList>
            <consortium name="Genoscope - CEA"/>
            <person name="William W."/>
        </authorList>
    </citation>
    <scope>NUCLEOTIDE SEQUENCE</scope>
</reference>
<proteinExistence type="inferred from homology"/>
<evidence type="ECO:0000256" key="1">
    <source>
        <dbReference type="ARBA" id="ARBA00010040"/>
    </source>
</evidence>
<evidence type="ECO:0000256" key="4">
    <source>
        <dbReference type="ARBA" id="ARBA00022801"/>
    </source>
</evidence>